<feature type="transmembrane region" description="Helical" evidence="9">
    <location>
        <begin position="1054"/>
        <end position="1077"/>
    </location>
</feature>
<dbReference type="PANTHER" id="PTHR13800">
    <property type="entry name" value="TRANSIENT RECEPTOR POTENTIAL CATION CHANNEL, SUBFAMILY M, MEMBER 6"/>
    <property type="match status" value="1"/>
</dbReference>
<organism evidence="13 14">
    <name type="scientific">Plectus sambesii</name>
    <dbReference type="NCBI Taxonomy" id="2011161"/>
    <lineage>
        <taxon>Eukaryota</taxon>
        <taxon>Metazoa</taxon>
        <taxon>Ecdysozoa</taxon>
        <taxon>Nematoda</taxon>
        <taxon>Chromadorea</taxon>
        <taxon>Plectida</taxon>
        <taxon>Plectina</taxon>
        <taxon>Plectoidea</taxon>
        <taxon>Plectidae</taxon>
        <taxon>Plectus</taxon>
    </lineage>
</organism>
<feature type="transmembrane region" description="Helical" evidence="9">
    <location>
        <begin position="931"/>
        <end position="953"/>
    </location>
</feature>
<feature type="compositionally biased region" description="Polar residues" evidence="8">
    <location>
        <begin position="22"/>
        <end position="31"/>
    </location>
</feature>
<evidence type="ECO:0000256" key="7">
    <source>
        <dbReference type="ARBA" id="ARBA00023303"/>
    </source>
</evidence>
<evidence type="ECO:0000313" key="14">
    <source>
        <dbReference type="WBParaSite" id="PSAMB.scaffold1372size32455.g12843.t1"/>
    </source>
</evidence>
<dbReference type="Pfam" id="PF25508">
    <property type="entry name" value="TRPM2"/>
    <property type="match status" value="1"/>
</dbReference>
<evidence type="ECO:0000256" key="2">
    <source>
        <dbReference type="ARBA" id="ARBA00022448"/>
    </source>
</evidence>
<dbReference type="AlphaFoldDB" id="A0A914UYQ7"/>
<feature type="region of interest" description="Disordered" evidence="8">
    <location>
        <begin position="1"/>
        <end position="44"/>
    </location>
</feature>
<evidence type="ECO:0000313" key="13">
    <source>
        <dbReference type="Proteomes" id="UP000887566"/>
    </source>
</evidence>
<dbReference type="Pfam" id="PF00520">
    <property type="entry name" value="Ion_trans"/>
    <property type="match status" value="1"/>
</dbReference>
<comment type="subcellular location">
    <subcellularLocation>
        <location evidence="1">Membrane</location>
        <topology evidence="1">Multi-pass membrane protein</topology>
    </subcellularLocation>
</comment>
<evidence type="ECO:0000256" key="3">
    <source>
        <dbReference type="ARBA" id="ARBA00022692"/>
    </source>
</evidence>
<feature type="compositionally biased region" description="Basic and acidic residues" evidence="8">
    <location>
        <begin position="70"/>
        <end position="82"/>
    </location>
</feature>
<evidence type="ECO:0000259" key="11">
    <source>
        <dbReference type="Pfam" id="PF18139"/>
    </source>
</evidence>
<dbReference type="PANTHER" id="PTHR13800:SF12">
    <property type="entry name" value="TRANSIENT RECEPTOR POTENTIAL CATION CHANNEL SUBFAMILY M MEMBER-LIKE 2"/>
    <property type="match status" value="1"/>
</dbReference>
<name>A0A914UYQ7_9BILA</name>
<protein>
    <submittedName>
        <fullName evidence="14">Uncharacterized protein</fullName>
    </submittedName>
</protein>
<evidence type="ECO:0000259" key="12">
    <source>
        <dbReference type="Pfam" id="PF25508"/>
    </source>
</evidence>
<feature type="compositionally biased region" description="Basic and acidic residues" evidence="8">
    <location>
        <begin position="7"/>
        <end position="21"/>
    </location>
</feature>
<keyword evidence="6 9" id="KW-0472">Membrane</keyword>
<feature type="region of interest" description="Disordered" evidence="8">
    <location>
        <begin position="65"/>
        <end position="92"/>
    </location>
</feature>
<keyword evidence="7" id="KW-0407">Ion channel</keyword>
<dbReference type="GO" id="GO:0099604">
    <property type="term" value="F:ligand-gated calcium channel activity"/>
    <property type="evidence" value="ECO:0007669"/>
    <property type="project" value="TreeGrafter"/>
</dbReference>
<accession>A0A914UYQ7</accession>
<reference evidence="14" key="1">
    <citation type="submission" date="2022-11" db="UniProtKB">
        <authorList>
            <consortium name="WormBaseParasite"/>
        </authorList>
    </citation>
    <scope>IDENTIFICATION</scope>
</reference>
<evidence type="ECO:0000259" key="10">
    <source>
        <dbReference type="Pfam" id="PF00520"/>
    </source>
</evidence>
<dbReference type="Proteomes" id="UP000887566">
    <property type="component" value="Unplaced"/>
</dbReference>
<evidence type="ECO:0000256" key="8">
    <source>
        <dbReference type="SAM" id="MobiDB-lite"/>
    </source>
</evidence>
<dbReference type="InterPro" id="IPR057366">
    <property type="entry name" value="TRPM-like"/>
</dbReference>
<dbReference type="InterPro" id="IPR050927">
    <property type="entry name" value="TRPM"/>
</dbReference>
<evidence type="ECO:0000256" key="6">
    <source>
        <dbReference type="ARBA" id="ARBA00023136"/>
    </source>
</evidence>
<dbReference type="Pfam" id="PF18139">
    <property type="entry name" value="LSDAT_euk"/>
    <property type="match status" value="1"/>
</dbReference>
<evidence type="ECO:0000256" key="5">
    <source>
        <dbReference type="ARBA" id="ARBA00023065"/>
    </source>
</evidence>
<feature type="domain" description="TRPM SLOG" evidence="11">
    <location>
        <begin position="159"/>
        <end position="437"/>
    </location>
</feature>
<dbReference type="InterPro" id="IPR005821">
    <property type="entry name" value="Ion_trans_dom"/>
</dbReference>
<feature type="transmembrane region" description="Helical" evidence="9">
    <location>
        <begin position="965"/>
        <end position="984"/>
    </location>
</feature>
<feature type="domain" description="TRPM-like" evidence="12">
    <location>
        <begin position="514"/>
        <end position="730"/>
    </location>
</feature>
<keyword evidence="3 9" id="KW-0812">Transmembrane</keyword>
<feature type="transmembrane region" description="Helical" evidence="9">
    <location>
        <begin position="749"/>
        <end position="768"/>
    </location>
</feature>
<feature type="transmembrane region" description="Helical" evidence="9">
    <location>
        <begin position="899"/>
        <end position="919"/>
    </location>
</feature>
<evidence type="ECO:0000256" key="9">
    <source>
        <dbReference type="SAM" id="Phobius"/>
    </source>
</evidence>
<dbReference type="InterPro" id="IPR041491">
    <property type="entry name" value="TRPM_SLOG"/>
</dbReference>
<sequence>MASGDSRNSRTTDKDLERAQKESVQPLTGAQQPPPVQLEMQENNNKDLRAIKFIKERFKVKMCDSFTEQRPSKTADMIDHDGPAGSSEDQDPIRQRVFAKSEQADTYPAVADGGHAAIAPSRTSAVPKSASKRQVRLEPTNAFGEITFNSSHMVVRKDAKYVRLSDKSNMDDVVELMTKYWDLVKPEIKPGVILSVVGGGEHFRLSDSRKNAIFDQGLIKVIEMTNGWILSLGMNSGVSKAIGDAVREGQSFQFDHNGEIIRTIHCIGIAPWKIIKGRERLIVSDSKETKTTAARYPVDLLPSHYSLNPDHSHFLFIDDGDAHEEDNMEKYQAALDANSTGEFHAKLEKQLRDADYPVICLLIDGGYKSFVRIRESLKKGTHVIICKGTGRMANVLAEAATFFKTKSDSSGEKEFRKQLKSAIEENNFVEKDFVTNVTDEIATSMENYNSKLIVFDVDKDALDLTIMEFLLDLESENAIDRIKLALRWNASSDAASKMFAHSTFDDINREEKAKLFTEALANDQIEFVKLFTDYSEKEKLLTVEQLRNLYIETLNRNRQDALYMQLVLKDMKLWVDNGKIHLHHIHTIIKKFTRLYDDSLYSNDKSDQIATEPTYFDHPFRELFIWAVLFNRKQLALFFWENCDDPLSVALLGSLLCIGMKRKTKKVYEPVAEEFRDLKRVLQRLATGIVDRAYVVDRENAMLIAQLPITTIGNLNSMDVASIARAQTYFNSNCCQQVISKQWKRGFDGSSHLIVLSTWLFPLFFWWIRFDKNYKLLGTPCTTNSNQVVGNATNSMGTATAASGIADSENWKKCRTFYASPVVRFTLHMTAFLFYMTLYASVMLFYYPTTEEYWRVHWQEIVLYFWQATFICEMYRKIKKTPGDRLSTRFQDWWRNGALGTWNLLDFISVIISVIALILRCFSSTFPLARLLMLVAMLLYFQQVCKIFLLSSYLGPKVIMIKKMVADLGMFLLMLMVFFLSYAISVQSLMYPHRPLYWGIGWDLFQQGWWKMFGDLNEEATQGHVENCTEAQLTFPPEGSWDCFLRVYPIPLFLVVYLFFGSILLINMLIAAFAHIFENVQANSQEIWRYQMYFLLNEFDDKPLLPPPFIFISHARLVMKHFCGKPEASKEIKINGHTATENQLKYLKMLENDSRRNFAKNQGLEERSKRDDD</sequence>
<keyword evidence="2" id="KW-0813">Transport</keyword>
<feature type="domain" description="Ion transport" evidence="10">
    <location>
        <begin position="832"/>
        <end position="1084"/>
    </location>
</feature>
<keyword evidence="5" id="KW-0406">Ion transport</keyword>
<keyword evidence="13" id="KW-1185">Reference proteome</keyword>
<feature type="transmembrane region" description="Helical" evidence="9">
    <location>
        <begin position="861"/>
        <end position="878"/>
    </location>
</feature>
<dbReference type="GO" id="GO:0005886">
    <property type="term" value="C:plasma membrane"/>
    <property type="evidence" value="ECO:0007669"/>
    <property type="project" value="TreeGrafter"/>
</dbReference>
<dbReference type="WBParaSite" id="PSAMB.scaffold1372size32455.g12843.t1">
    <property type="protein sequence ID" value="PSAMB.scaffold1372size32455.g12843.t1"/>
    <property type="gene ID" value="PSAMB.scaffold1372size32455.g12843"/>
</dbReference>
<evidence type="ECO:0000256" key="1">
    <source>
        <dbReference type="ARBA" id="ARBA00004141"/>
    </source>
</evidence>
<evidence type="ECO:0000256" key="4">
    <source>
        <dbReference type="ARBA" id="ARBA00022989"/>
    </source>
</evidence>
<feature type="transmembrane region" description="Helical" evidence="9">
    <location>
        <begin position="825"/>
        <end position="849"/>
    </location>
</feature>
<keyword evidence="4 9" id="KW-1133">Transmembrane helix</keyword>
<proteinExistence type="predicted"/>